<sequence length="251" mass="28364">DEKFNENYDLSGDLGIPSAASNTEQLILHEEQDDVYRGMVQKLNREQKEFFFHVLHLIKTSDNPFYCFLSGGAGVGKSHLTKCLYQAALKYYNSRAGDDFHQVKILMLAPTGKAAYNIKGNTIHSALSIPACQSLKNYKHLDSSRLNTLRCQLGGLKLIFLDEISMVGSTMFNVQINNRLKDIKGSKEDFGGVSMVVIGVLFQLEPVMDRYIFKNLDNSEYKFLLLINGKITCLNWKKLCAKGRAKCLLQY</sequence>
<organism evidence="3 4">
    <name type="scientific">Paramuricea clavata</name>
    <name type="common">Red gorgonian</name>
    <name type="synonym">Violescent sea-whip</name>
    <dbReference type="NCBI Taxonomy" id="317549"/>
    <lineage>
        <taxon>Eukaryota</taxon>
        <taxon>Metazoa</taxon>
        <taxon>Cnidaria</taxon>
        <taxon>Anthozoa</taxon>
        <taxon>Octocorallia</taxon>
        <taxon>Malacalcyonacea</taxon>
        <taxon>Plexauridae</taxon>
        <taxon>Paramuricea</taxon>
    </lineage>
</organism>
<comment type="cofactor">
    <cofactor evidence="1">
        <name>Mg(2+)</name>
        <dbReference type="ChEBI" id="CHEBI:18420"/>
    </cofactor>
</comment>
<accession>A0A7D9E5A7</accession>
<reference evidence="3" key="1">
    <citation type="submission" date="2020-04" db="EMBL/GenBank/DDBJ databases">
        <authorList>
            <person name="Alioto T."/>
            <person name="Alioto T."/>
            <person name="Gomez Garrido J."/>
        </authorList>
    </citation>
    <scope>NUCLEOTIDE SEQUENCE</scope>
    <source>
        <strain evidence="3">A484AB</strain>
    </source>
</reference>
<evidence type="ECO:0000313" key="3">
    <source>
        <dbReference type="EMBL" id="CAB4001947.1"/>
    </source>
</evidence>
<keyword evidence="1" id="KW-0233">DNA recombination</keyword>
<dbReference type="InterPro" id="IPR010285">
    <property type="entry name" value="DNA_helicase_pif1-like_DEAD"/>
</dbReference>
<dbReference type="Pfam" id="PF05970">
    <property type="entry name" value="PIF1"/>
    <property type="match status" value="1"/>
</dbReference>
<name>A0A7D9E5A7_PARCT</name>
<dbReference type="Gene3D" id="3.40.50.300">
    <property type="entry name" value="P-loop containing nucleotide triphosphate hydrolases"/>
    <property type="match status" value="1"/>
</dbReference>
<dbReference type="AlphaFoldDB" id="A0A7D9E5A7"/>
<keyword evidence="1 3" id="KW-0347">Helicase</keyword>
<keyword evidence="4" id="KW-1185">Reference proteome</keyword>
<comment type="similarity">
    <text evidence="1">Belongs to the helicase family.</text>
</comment>
<dbReference type="OrthoDB" id="5970906at2759"/>
<dbReference type="GO" id="GO:0006281">
    <property type="term" value="P:DNA repair"/>
    <property type="evidence" value="ECO:0007669"/>
    <property type="project" value="UniProtKB-KW"/>
</dbReference>
<feature type="non-terminal residue" evidence="3">
    <location>
        <position position="251"/>
    </location>
</feature>
<keyword evidence="1" id="KW-0234">DNA repair</keyword>
<protein>
    <recommendedName>
        <fullName evidence="1">ATP-dependent DNA helicase</fullName>
        <ecNumber evidence="1">5.6.2.3</ecNumber>
    </recommendedName>
</protein>
<comment type="caution">
    <text evidence="3">The sequence shown here is derived from an EMBL/GenBank/DDBJ whole genome shotgun (WGS) entry which is preliminary data.</text>
</comment>
<dbReference type="InterPro" id="IPR051055">
    <property type="entry name" value="PIF1_helicase"/>
</dbReference>
<dbReference type="GO" id="GO:0000723">
    <property type="term" value="P:telomere maintenance"/>
    <property type="evidence" value="ECO:0007669"/>
    <property type="project" value="InterPro"/>
</dbReference>
<feature type="domain" description="DNA helicase Pif1-like DEAD-box helicase" evidence="2">
    <location>
        <begin position="42"/>
        <end position="209"/>
    </location>
</feature>
<dbReference type="EC" id="5.6.2.3" evidence="1"/>
<dbReference type="SUPFAM" id="SSF52540">
    <property type="entry name" value="P-loop containing nucleoside triphosphate hydrolases"/>
    <property type="match status" value="1"/>
</dbReference>
<dbReference type="Proteomes" id="UP001152795">
    <property type="component" value="Unassembled WGS sequence"/>
</dbReference>
<dbReference type="EMBL" id="CACRXK020004215">
    <property type="protein sequence ID" value="CAB4001947.1"/>
    <property type="molecule type" value="Genomic_DNA"/>
</dbReference>
<proteinExistence type="inferred from homology"/>
<dbReference type="PANTHER" id="PTHR47642:SF5">
    <property type="entry name" value="ATP-DEPENDENT DNA HELICASE"/>
    <property type="match status" value="1"/>
</dbReference>
<dbReference type="GO" id="GO:0043139">
    <property type="term" value="F:5'-3' DNA helicase activity"/>
    <property type="evidence" value="ECO:0007669"/>
    <property type="project" value="UniProtKB-EC"/>
</dbReference>
<keyword evidence="1" id="KW-0378">Hydrolase</keyword>
<keyword evidence="1" id="KW-0227">DNA damage</keyword>
<keyword evidence="1" id="KW-0067">ATP-binding</keyword>
<comment type="catalytic activity">
    <reaction evidence="1">
        <text>ATP + H2O = ADP + phosphate + H(+)</text>
        <dbReference type="Rhea" id="RHEA:13065"/>
        <dbReference type="ChEBI" id="CHEBI:15377"/>
        <dbReference type="ChEBI" id="CHEBI:15378"/>
        <dbReference type="ChEBI" id="CHEBI:30616"/>
        <dbReference type="ChEBI" id="CHEBI:43474"/>
        <dbReference type="ChEBI" id="CHEBI:456216"/>
        <dbReference type="EC" id="5.6.2.3"/>
    </reaction>
</comment>
<dbReference type="InterPro" id="IPR027417">
    <property type="entry name" value="P-loop_NTPase"/>
</dbReference>
<evidence type="ECO:0000313" key="4">
    <source>
        <dbReference type="Proteomes" id="UP001152795"/>
    </source>
</evidence>
<dbReference type="GO" id="GO:0006310">
    <property type="term" value="P:DNA recombination"/>
    <property type="evidence" value="ECO:0007669"/>
    <property type="project" value="UniProtKB-KW"/>
</dbReference>
<dbReference type="GO" id="GO:0016787">
    <property type="term" value="F:hydrolase activity"/>
    <property type="evidence" value="ECO:0007669"/>
    <property type="project" value="UniProtKB-KW"/>
</dbReference>
<keyword evidence="1" id="KW-0547">Nucleotide-binding</keyword>
<evidence type="ECO:0000259" key="2">
    <source>
        <dbReference type="Pfam" id="PF05970"/>
    </source>
</evidence>
<dbReference type="GO" id="GO:0005524">
    <property type="term" value="F:ATP binding"/>
    <property type="evidence" value="ECO:0007669"/>
    <property type="project" value="UniProtKB-KW"/>
</dbReference>
<dbReference type="PANTHER" id="PTHR47642">
    <property type="entry name" value="ATP-DEPENDENT DNA HELICASE"/>
    <property type="match status" value="1"/>
</dbReference>
<gene>
    <name evidence="3" type="ORF">PACLA_8A011584</name>
</gene>
<evidence type="ECO:0000256" key="1">
    <source>
        <dbReference type="RuleBase" id="RU363044"/>
    </source>
</evidence>